<dbReference type="AlphaFoldDB" id="A0A4R6VN37"/>
<keyword evidence="2" id="KW-1185">Reference proteome</keyword>
<dbReference type="OrthoDB" id="7567187at2"/>
<dbReference type="EMBL" id="SNYR01000002">
    <property type="protein sequence ID" value="TDQ63602.1"/>
    <property type="molecule type" value="Genomic_DNA"/>
</dbReference>
<accession>A0A4R6VN37</accession>
<dbReference type="Proteomes" id="UP000295391">
    <property type="component" value="Unassembled WGS sequence"/>
</dbReference>
<proteinExistence type="predicted"/>
<comment type="caution">
    <text evidence="1">The sequence shown here is derived from an EMBL/GenBank/DDBJ whole genome shotgun (WGS) entry which is preliminary data.</text>
</comment>
<dbReference type="RefSeq" id="WP_133572276.1">
    <property type="nucleotide sequence ID" value="NZ_SNYR01000002.1"/>
</dbReference>
<sequence>MAFEFTLEKGDFAESASSNEDNVIILKIGHDIARNVEYSLNCSLSIAIGENQSTLEFVFMIIETKPDGTYVSHMMSGLETKGLLTEPEQRTEVLDAVRFSLQILAENLQPSVINMMTCETNLPRKALMKYDYVFDVLPHLGYDARRGNQQLGTHIWIAKRIDQPANV</sequence>
<protein>
    <submittedName>
        <fullName evidence="1">Uncharacterized protein</fullName>
    </submittedName>
</protein>
<gene>
    <name evidence="1" type="ORF">ATL17_1609</name>
</gene>
<evidence type="ECO:0000313" key="2">
    <source>
        <dbReference type="Proteomes" id="UP000295391"/>
    </source>
</evidence>
<reference evidence="1 2" key="1">
    <citation type="submission" date="2019-03" db="EMBL/GenBank/DDBJ databases">
        <title>Genomic Encyclopedia of Type Strains, Phase III (KMG-III): the genomes of soil and plant-associated and newly described type strains.</title>
        <authorList>
            <person name="Whitman W."/>
        </authorList>
    </citation>
    <scope>NUCLEOTIDE SEQUENCE [LARGE SCALE GENOMIC DNA]</scope>
    <source>
        <strain evidence="1 2">CGMCC 1.7002</strain>
    </source>
</reference>
<evidence type="ECO:0000313" key="1">
    <source>
        <dbReference type="EMBL" id="TDQ63602.1"/>
    </source>
</evidence>
<organism evidence="1 2">
    <name type="scientific">Maritalea mobilis</name>
    <dbReference type="NCBI Taxonomy" id="483324"/>
    <lineage>
        <taxon>Bacteria</taxon>
        <taxon>Pseudomonadati</taxon>
        <taxon>Pseudomonadota</taxon>
        <taxon>Alphaproteobacteria</taxon>
        <taxon>Hyphomicrobiales</taxon>
        <taxon>Devosiaceae</taxon>
        <taxon>Maritalea</taxon>
    </lineage>
</organism>
<name>A0A4R6VN37_9HYPH</name>